<dbReference type="Proteomes" id="UP000178114">
    <property type="component" value="Unassembled WGS sequence"/>
</dbReference>
<dbReference type="SUPFAM" id="SSF74853">
    <property type="entry name" value="Lamin A/C globular tail domain"/>
    <property type="match status" value="1"/>
</dbReference>
<keyword evidence="1" id="KW-1133">Transmembrane helix</keyword>
<dbReference type="EMBL" id="MFID01000031">
    <property type="protein sequence ID" value="OGF80706.1"/>
    <property type="molecule type" value="Genomic_DNA"/>
</dbReference>
<gene>
    <name evidence="3" type="ORF">A2930_01910</name>
</gene>
<sequence>MKSGRLLFIVLLLSAAFPVFAKVVINEVAWMGTQTSAADEWIELYSDHEWNLAGWTLITADGGTKINLKSSSSTANYYLIERTDDSAVPDVKADLVLPFGKGLSNDGEILILKDAGGNIVDQVDGSNGWPIGGEVANKNTLQRAKNDPLRWITAVATPKAENAVWVARPIEPKPSPSAAGSPEKKSYTRAVNMVTDENVQGEQNNSEYLWLLGGILGGAVLGLVFIMAKRLSG</sequence>
<dbReference type="AlphaFoldDB" id="A0A1F5WYH5"/>
<feature type="chain" id="PRO_5009522217" evidence="2">
    <location>
        <begin position="22"/>
        <end position="233"/>
    </location>
</feature>
<feature type="transmembrane region" description="Helical" evidence="1">
    <location>
        <begin position="208"/>
        <end position="228"/>
    </location>
</feature>
<dbReference type="STRING" id="1798351.A2930_01910"/>
<evidence type="ECO:0000256" key="2">
    <source>
        <dbReference type="SAM" id="SignalP"/>
    </source>
</evidence>
<comment type="caution">
    <text evidence="3">The sequence shown here is derived from an EMBL/GenBank/DDBJ whole genome shotgun (WGS) entry which is preliminary data.</text>
</comment>
<keyword evidence="2" id="KW-0732">Signal</keyword>
<evidence type="ECO:0000313" key="4">
    <source>
        <dbReference type="Proteomes" id="UP000178114"/>
    </source>
</evidence>
<proteinExistence type="predicted"/>
<feature type="signal peptide" evidence="2">
    <location>
        <begin position="1"/>
        <end position="21"/>
    </location>
</feature>
<protein>
    <submittedName>
        <fullName evidence="3">Uncharacterized protein</fullName>
    </submittedName>
</protein>
<name>A0A1F5WYH5_9BACT</name>
<organism evidence="3 4">
    <name type="scientific">Candidatus Giovannonibacteria bacterium RIFCSPLOWO2_01_FULL_45_34</name>
    <dbReference type="NCBI Taxonomy" id="1798351"/>
    <lineage>
        <taxon>Bacteria</taxon>
        <taxon>Candidatus Giovannoniibacteriota</taxon>
    </lineage>
</organism>
<reference evidence="3 4" key="1">
    <citation type="journal article" date="2016" name="Nat. Commun.">
        <title>Thousands of microbial genomes shed light on interconnected biogeochemical processes in an aquifer system.</title>
        <authorList>
            <person name="Anantharaman K."/>
            <person name="Brown C.T."/>
            <person name="Hug L.A."/>
            <person name="Sharon I."/>
            <person name="Castelle C.J."/>
            <person name="Probst A.J."/>
            <person name="Thomas B.C."/>
            <person name="Singh A."/>
            <person name="Wilkins M.J."/>
            <person name="Karaoz U."/>
            <person name="Brodie E.L."/>
            <person name="Williams K.H."/>
            <person name="Hubbard S.S."/>
            <person name="Banfield J.F."/>
        </authorList>
    </citation>
    <scope>NUCLEOTIDE SEQUENCE [LARGE SCALE GENOMIC DNA]</scope>
</reference>
<accession>A0A1F5WYH5</accession>
<dbReference type="InterPro" id="IPR036415">
    <property type="entry name" value="Lamin_tail_dom_sf"/>
</dbReference>
<evidence type="ECO:0000313" key="3">
    <source>
        <dbReference type="EMBL" id="OGF80706.1"/>
    </source>
</evidence>
<keyword evidence="1" id="KW-0472">Membrane</keyword>
<keyword evidence="1" id="KW-0812">Transmembrane</keyword>
<evidence type="ECO:0000256" key="1">
    <source>
        <dbReference type="SAM" id="Phobius"/>
    </source>
</evidence>